<dbReference type="Pfam" id="PF00999">
    <property type="entry name" value="Na_H_Exchanger"/>
    <property type="match status" value="1"/>
</dbReference>
<keyword evidence="8" id="KW-0915">Sodium</keyword>
<dbReference type="Proteomes" id="UP000050454">
    <property type="component" value="Unassembled WGS sequence"/>
</dbReference>
<proteinExistence type="inferred from homology"/>
<feature type="transmembrane region" description="Helical" evidence="12">
    <location>
        <begin position="357"/>
        <end position="377"/>
    </location>
</feature>
<reference evidence="14 15" key="1">
    <citation type="submission" date="2015-07" db="EMBL/GenBank/DDBJ databases">
        <title>The draft genome sequence of Leadbetterella sp. JN14-9.</title>
        <authorList>
            <person name="Liu Y."/>
            <person name="Du J."/>
            <person name="Shao Z."/>
        </authorList>
    </citation>
    <scope>NUCLEOTIDE SEQUENCE [LARGE SCALE GENOMIC DNA]</scope>
    <source>
        <strain evidence="14 15">JN14-9</strain>
    </source>
</reference>
<feature type="transmembrane region" description="Helical" evidence="12">
    <location>
        <begin position="101"/>
        <end position="123"/>
    </location>
</feature>
<feature type="transmembrane region" description="Helical" evidence="12">
    <location>
        <begin position="175"/>
        <end position="197"/>
    </location>
</feature>
<dbReference type="RefSeq" id="WP_055149020.1">
    <property type="nucleotide sequence ID" value="NZ_JXSZ01000010.1"/>
</dbReference>
<feature type="transmembrane region" description="Helical" evidence="12">
    <location>
        <begin position="129"/>
        <end position="154"/>
    </location>
</feature>
<evidence type="ECO:0000256" key="1">
    <source>
        <dbReference type="ARBA" id="ARBA00004651"/>
    </source>
</evidence>
<name>A0A0P7C0F5_9BACT</name>
<feature type="transmembrane region" description="Helical" evidence="12">
    <location>
        <begin position="317"/>
        <end position="336"/>
    </location>
</feature>
<feature type="transmembrane region" description="Helical" evidence="12">
    <location>
        <begin position="6"/>
        <end position="24"/>
    </location>
</feature>
<keyword evidence="5" id="KW-1003">Cell membrane</keyword>
<dbReference type="GO" id="GO:0015385">
    <property type="term" value="F:sodium:proton antiporter activity"/>
    <property type="evidence" value="ECO:0007669"/>
    <property type="project" value="InterPro"/>
</dbReference>
<organism evidence="14 15">
    <name type="scientific">Jiulongibacter sediminis</name>
    <dbReference type="NCBI Taxonomy" id="1605367"/>
    <lineage>
        <taxon>Bacteria</taxon>
        <taxon>Pseudomonadati</taxon>
        <taxon>Bacteroidota</taxon>
        <taxon>Cytophagia</taxon>
        <taxon>Cytophagales</taxon>
        <taxon>Leadbetterellaceae</taxon>
        <taxon>Jiulongibacter</taxon>
    </lineage>
</organism>
<keyword evidence="10 12" id="KW-0472">Membrane</keyword>
<feature type="transmembrane region" description="Helical" evidence="12">
    <location>
        <begin position="203"/>
        <end position="222"/>
    </location>
</feature>
<dbReference type="GO" id="GO:0015386">
    <property type="term" value="F:potassium:proton antiporter activity"/>
    <property type="evidence" value="ECO:0007669"/>
    <property type="project" value="TreeGrafter"/>
</dbReference>
<comment type="subcellular location">
    <subcellularLocation>
        <location evidence="1">Cell membrane</location>
        <topology evidence="1">Multi-pass membrane protein</topology>
    </subcellularLocation>
</comment>
<keyword evidence="9" id="KW-0406">Ion transport</keyword>
<dbReference type="GO" id="GO:0098719">
    <property type="term" value="P:sodium ion import across plasma membrane"/>
    <property type="evidence" value="ECO:0007669"/>
    <property type="project" value="TreeGrafter"/>
</dbReference>
<dbReference type="GO" id="GO:0051453">
    <property type="term" value="P:regulation of intracellular pH"/>
    <property type="evidence" value="ECO:0007669"/>
    <property type="project" value="TreeGrafter"/>
</dbReference>
<feature type="transmembrane region" description="Helical" evidence="12">
    <location>
        <begin position="383"/>
        <end position="404"/>
    </location>
</feature>
<feature type="transmembrane region" description="Helical" evidence="12">
    <location>
        <begin position="31"/>
        <end position="50"/>
    </location>
</feature>
<evidence type="ECO:0000259" key="13">
    <source>
        <dbReference type="Pfam" id="PF00999"/>
    </source>
</evidence>
<comment type="caution">
    <text evidence="14">The sequence shown here is derived from an EMBL/GenBank/DDBJ whole genome shotgun (WGS) entry which is preliminary data.</text>
</comment>
<keyword evidence="4" id="KW-0050">Antiport</keyword>
<evidence type="ECO:0000313" key="15">
    <source>
        <dbReference type="Proteomes" id="UP000050454"/>
    </source>
</evidence>
<feature type="transmembrane region" description="Helical" evidence="12">
    <location>
        <begin position="234"/>
        <end position="253"/>
    </location>
</feature>
<evidence type="ECO:0000256" key="7">
    <source>
        <dbReference type="ARBA" id="ARBA00022989"/>
    </source>
</evidence>
<dbReference type="InterPro" id="IPR006153">
    <property type="entry name" value="Cation/H_exchanger_TM"/>
</dbReference>
<dbReference type="PANTHER" id="PTHR10110">
    <property type="entry name" value="SODIUM/HYDROGEN EXCHANGER"/>
    <property type="match status" value="1"/>
</dbReference>
<evidence type="ECO:0000256" key="8">
    <source>
        <dbReference type="ARBA" id="ARBA00023053"/>
    </source>
</evidence>
<evidence type="ECO:0000256" key="9">
    <source>
        <dbReference type="ARBA" id="ARBA00023065"/>
    </source>
</evidence>
<evidence type="ECO:0000256" key="5">
    <source>
        <dbReference type="ARBA" id="ARBA00022475"/>
    </source>
</evidence>
<dbReference type="EMBL" id="LGTQ01000010">
    <property type="protein sequence ID" value="KPM47472.1"/>
    <property type="molecule type" value="Genomic_DNA"/>
</dbReference>
<dbReference type="PANTHER" id="PTHR10110:SF195">
    <property type="entry name" value="NA(+)_H(+) ANTIPORTER NHAS2"/>
    <property type="match status" value="1"/>
</dbReference>
<keyword evidence="3" id="KW-0813">Transport</keyword>
<evidence type="ECO:0000256" key="10">
    <source>
        <dbReference type="ARBA" id="ARBA00023136"/>
    </source>
</evidence>
<accession>A0A0P7C0F5</accession>
<keyword evidence="11" id="KW-0739">Sodium transport</keyword>
<dbReference type="PATRIC" id="fig|1605367.3.peg.42"/>
<dbReference type="Gene3D" id="6.10.140.1330">
    <property type="match status" value="1"/>
</dbReference>
<gene>
    <name evidence="14" type="ORF">AFM12_13245</name>
</gene>
<dbReference type="STRING" id="1605367.AFM12_13245"/>
<evidence type="ECO:0000313" key="14">
    <source>
        <dbReference type="EMBL" id="KPM47472.1"/>
    </source>
</evidence>
<feature type="transmembrane region" description="Helical" evidence="12">
    <location>
        <begin position="70"/>
        <end position="89"/>
    </location>
</feature>
<keyword evidence="15" id="KW-1185">Reference proteome</keyword>
<evidence type="ECO:0000256" key="11">
    <source>
        <dbReference type="ARBA" id="ARBA00023201"/>
    </source>
</evidence>
<evidence type="ECO:0000256" key="2">
    <source>
        <dbReference type="ARBA" id="ARBA00007367"/>
    </source>
</evidence>
<feature type="transmembrane region" description="Helical" evidence="12">
    <location>
        <begin position="289"/>
        <end position="311"/>
    </location>
</feature>
<sequence length="414" mass="45609">MELFKILTLLIVISALFGYLNVRFLKLPTTIGLMIMALVFSLLMILFQFVNPELTVLARDLIGRIDFTTVLMDVMLSFLLFAGALHTNVGMINEEKRSIGLFALVGVLISTFLIGTLIYYLSLFLGHEIGYVYCILFGALISPTDPIAVLGILTKSNIPKKIEINIVGESLFNDGVGVVIFFTILEIAHLGVGNVTIGDVATLFIQEAIGGIVFGLGLGWIMFRLLKSIDDYEVEVMITLALVMGGYLIAQTLHTSGPLAMVVAGLFMGSSGLKQDAMSETTELYVDKFWELIDVLMNAVLFVLIGLEILILEFKPYYFLAGIGAIIIVLLARYGVIHFLLRISKKWVAVDKEAPLLLTWGGLRGGLSIAMALSLPAEWEAKQYIVFITYSVVLFSIIVQGLTLEKVVKRIYQS</sequence>
<feature type="domain" description="Cation/H+ exchanger transmembrane" evidence="13">
    <location>
        <begin position="13"/>
        <end position="409"/>
    </location>
</feature>
<evidence type="ECO:0000256" key="12">
    <source>
        <dbReference type="SAM" id="Phobius"/>
    </source>
</evidence>
<evidence type="ECO:0000256" key="6">
    <source>
        <dbReference type="ARBA" id="ARBA00022692"/>
    </source>
</evidence>
<dbReference type="OrthoDB" id="9774146at2"/>
<comment type="similarity">
    <text evidence="2">Belongs to the monovalent cation:proton antiporter 1 (CPA1) transporter (TC 2.A.36) family.</text>
</comment>
<dbReference type="AlphaFoldDB" id="A0A0P7C0F5"/>
<keyword evidence="7 12" id="KW-1133">Transmembrane helix</keyword>
<dbReference type="GO" id="GO:0005886">
    <property type="term" value="C:plasma membrane"/>
    <property type="evidence" value="ECO:0007669"/>
    <property type="project" value="UniProtKB-SubCell"/>
</dbReference>
<protein>
    <submittedName>
        <fullName evidence="14">Sodium:proton antiporter</fullName>
    </submittedName>
</protein>
<evidence type="ECO:0000256" key="4">
    <source>
        <dbReference type="ARBA" id="ARBA00022449"/>
    </source>
</evidence>
<evidence type="ECO:0000256" key="3">
    <source>
        <dbReference type="ARBA" id="ARBA00022448"/>
    </source>
</evidence>
<keyword evidence="6 12" id="KW-0812">Transmembrane</keyword>
<dbReference type="InterPro" id="IPR018422">
    <property type="entry name" value="Cation/H_exchanger_CPA1"/>
</dbReference>